<keyword evidence="2" id="KW-1185">Reference proteome</keyword>
<dbReference type="PANTHER" id="PTHR46851">
    <property type="entry name" value="OS01G0884500 PROTEIN"/>
    <property type="match status" value="1"/>
</dbReference>
<evidence type="ECO:0000313" key="1">
    <source>
        <dbReference type="EMBL" id="KAJ9687697.1"/>
    </source>
</evidence>
<dbReference type="InterPro" id="IPR035445">
    <property type="entry name" value="GYF-like_dom_sf"/>
</dbReference>
<protein>
    <submittedName>
        <fullName evidence="1">Uncharacterized protein</fullName>
    </submittedName>
</protein>
<sequence>MGMMSVQTIIFEVVEEKKQSFGIHHNESEMGDDGYDEQSLRVASKKKRSSKIECEAWHCLGPLGERPGPFSLPLLRRWSEINAGASKYKVWKVGQSEEHAIPLNDAISQNLPIKSKKN</sequence>
<gene>
    <name evidence="1" type="ORF">PVL29_016257</name>
</gene>
<organism evidence="1 2">
    <name type="scientific">Vitis rotundifolia</name>
    <name type="common">Muscadine grape</name>
    <dbReference type="NCBI Taxonomy" id="103349"/>
    <lineage>
        <taxon>Eukaryota</taxon>
        <taxon>Viridiplantae</taxon>
        <taxon>Streptophyta</taxon>
        <taxon>Embryophyta</taxon>
        <taxon>Tracheophyta</taxon>
        <taxon>Spermatophyta</taxon>
        <taxon>Magnoliopsida</taxon>
        <taxon>eudicotyledons</taxon>
        <taxon>Gunneridae</taxon>
        <taxon>Pentapetalae</taxon>
        <taxon>rosids</taxon>
        <taxon>Vitales</taxon>
        <taxon>Vitaceae</taxon>
        <taxon>Viteae</taxon>
        <taxon>Vitis</taxon>
    </lineage>
</organism>
<dbReference type="InterPro" id="IPR045894">
    <property type="entry name" value="At5g08430-like"/>
</dbReference>
<proteinExistence type="predicted"/>
<dbReference type="PANTHER" id="PTHR46851:SF23">
    <property type="entry name" value="SWIB_MDM2 DOMAIN-CONTAINING PROTEIN"/>
    <property type="match status" value="1"/>
</dbReference>
<evidence type="ECO:0000313" key="2">
    <source>
        <dbReference type="Proteomes" id="UP001168098"/>
    </source>
</evidence>
<reference evidence="1 2" key="1">
    <citation type="journal article" date="2023" name="BMC Biotechnol.">
        <title>Vitis rotundifolia cv Carlos genome sequencing.</title>
        <authorList>
            <person name="Huff M."/>
            <person name="Hulse-Kemp A."/>
            <person name="Scheffler B."/>
            <person name="Youngblood R."/>
            <person name="Simpson S."/>
            <person name="Babiker E."/>
            <person name="Staton M."/>
        </authorList>
    </citation>
    <scope>NUCLEOTIDE SEQUENCE [LARGE SCALE GENOMIC DNA]</scope>
    <source>
        <tissue evidence="1">Leaf</tissue>
    </source>
</reference>
<name>A0AA39DMR8_VITRO</name>
<accession>A0AA39DMR8</accession>
<dbReference type="EMBL" id="JARBHA010000012">
    <property type="protein sequence ID" value="KAJ9687697.1"/>
    <property type="molecule type" value="Genomic_DNA"/>
</dbReference>
<dbReference type="AlphaFoldDB" id="A0AA39DMR8"/>
<dbReference type="Proteomes" id="UP001168098">
    <property type="component" value="Unassembled WGS sequence"/>
</dbReference>
<dbReference type="SUPFAM" id="SSF55277">
    <property type="entry name" value="GYF domain"/>
    <property type="match status" value="1"/>
</dbReference>
<dbReference type="Gene3D" id="3.30.1490.40">
    <property type="match status" value="1"/>
</dbReference>
<comment type="caution">
    <text evidence="1">The sequence shown here is derived from an EMBL/GenBank/DDBJ whole genome shotgun (WGS) entry which is preliminary data.</text>
</comment>